<dbReference type="EMBL" id="JBEFKJ010000001">
    <property type="protein sequence ID" value="KAL2048697.1"/>
    <property type="molecule type" value="Genomic_DNA"/>
</dbReference>
<evidence type="ECO:0000256" key="2">
    <source>
        <dbReference type="ARBA" id="ARBA00006217"/>
    </source>
</evidence>
<dbReference type="InterPro" id="IPR036874">
    <property type="entry name" value="Carbonic_anhydrase_sf"/>
</dbReference>
<keyword evidence="3" id="KW-0479">Metal-binding</keyword>
<organism evidence="6 7">
    <name type="scientific">Stereocaulon virgatum</name>
    <dbReference type="NCBI Taxonomy" id="373712"/>
    <lineage>
        <taxon>Eukaryota</taxon>
        <taxon>Fungi</taxon>
        <taxon>Dikarya</taxon>
        <taxon>Ascomycota</taxon>
        <taxon>Pezizomycotina</taxon>
        <taxon>Lecanoromycetes</taxon>
        <taxon>OSLEUM clade</taxon>
        <taxon>Lecanoromycetidae</taxon>
        <taxon>Lecanorales</taxon>
        <taxon>Lecanorineae</taxon>
        <taxon>Stereocaulaceae</taxon>
        <taxon>Stereocaulon</taxon>
    </lineage>
</organism>
<gene>
    <name evidence="6" type="ORF">N7G274_000609</name>
</gene>
<comment type="catalytic activity">
    <reaction evidence="5">
        <text>hydrogencarbonate + H(+) = CO2 + H2O</text>
        <dbReference type="Rhea" id="RHEA:10748"/>
        <dbReference type="ChEBI" id="CHEBI:15377"/>
        <dbReference type="ChEBI" id="CHEBI:15378"/>
        <dbReference type="ChEBI" id="CHEBI:16526"/>
        <dbReference type="ChEBI" id="CHEBI:17544"/>
        <dbReference type="EC" id="4.2.1.1"/>
    </reaction>
</comment>
<dbReference type="PANTHER" id="PTHR43175:SF3">
    <property type="entry name" value="CARBON DISULFIDE HYDROLASE"/>
    <property type="match status" value="1"/>
</dbReference>
<comment type="cofactor">
    <cofactor evidence="1">
        <name>Zn(2+)</name>
        <dbReference type="ChEBI" id="CHEBI:29105"/>
    </cofactor>
</comment>
<keyword evidence="7" id="KW-1185">Reference proteome</keyword>
<evidence type="ECO:0000256" key="3">
    <source>
        <dbReference type="ARBA" id="ARBA00022723"/>
    </source>
</evidence>
<dbReference type="Pfam" id="PF00484">
    <property type="entry name" value="Pro_CA"/>
    <property type="match status" value="1"/>
</dbReference>
<comment type="caution">
    <text evidence="6">The sequence shown here is derived from an EMBL/GenBank/DDBJ whole genome shotgun (WGS) entry which is preliminary data.</text>
</comment>
<dbReference type="EC" id="4.2.1.1" evidence="5"/>
<dbReference type="SUPFAM" id="SSF53056">
    <property type="entry name" value="beta-carbonic anhydrase, cab"/>
    <property type="match status" value="1"/>
</dbReference>
<keyword evidence="5" id="KW-0456">Lyase</keyword>
<dbReference type="InterPro" id="IPR001765">
    <property type="entry name" value="Carbonic_anhydrase"/>
</dbReference>
<dbReference type="PANTHER" id="PTHR43175">
    <property type="entry name" value="CARBONIC ANHYDRASE"/>
    <property type="match status" value="1"/>
</dbReference>
<evidence type="ECO:0000256" key="4">
    <source>
        <dbReference type="ARBA" id="ARBA00022833"/>
    </source>
</evidence>
<evidence type="ECO:0000313" key="7">
    <source>
        <dbReference type="Proteomes" id="UP001590950"/>
    </source>
</evidence>
<sequence length="183" mass="20191">MAPDPRVANFLTRNASFTASYTPAPSMADIIKKREPFIVIVCCTDGRGDPRAFFNLQENEAVVQANCGGRVTPDVLRTLHVLDLLSNDGVGTVIVCHHTDCGMINVSDDEMIEIGKKKWGAKKGKVEGMWFGAFEKGKAVRENVKGEMEVVRRDRWLGKRVLGLEVLGFVLDVETGKAEEVKL</sequence>
<reference evidence="6 7" key="1">
    <citation type="submission" date="2024-09" db="EMBL/GenBank/DDBJ databases">
        <title>Rethinking Asexuality: The Enigmatic Case of Functional Sexual Genes in Lepraria (Stereocaulaceae).</title>
        <authorList>
            <person name="Doellman M."/>
            <person name="Sun Y."/>
            <person name="Barcenas-Pena A."/>
            <person name="Lumbsch H.T."/>
            <person name="Grewe F."/>
        </authorList>
    </citation>
    <scope>NUCLEOTIDE SEQUENCE [LARGE SCALE GENOMIC DNA]</scope>
    <source>
        <strain evidence="6 7">Mercado 3170</strain>
    </source>
</reference>
<proteinExistence type="inferred from homology"/>
<protein>
    <recommendedName>
        <fullName evidence="5">Carbonic anhydrase</fullName>
        <ecNumber evidence="5">4.2.1.1</ecNumber>
    </recommendedName>
    <alternativeName>
        <fullName evidence="5">Carbonate dehydratase</fullName>
    </alternativeName>
</protein>
<name>A0ABR4ASL5_9LECA</name>
<evidence type="ECO:0000256" key="1">
    <source>
        <dbReference type="ARBA" id="ARBA00001947"/>
    </source>
</evidence>
<evidence type="ECO:0000256" key="5">
    <source>
        <dbReference type="RuleBase" id="RU003956"/>
    </source>
</evidence>
<dbReference type="Proteomes" id="UP001590950">
    <property type="component" value="Unassembled WGS sequence"/>
</dbReference>
<dbReference type="SMART" id="SM00947">
    <property type="entry name" value="Pro_CA"/>
    <property type="match status" value="1"/>
</dbReference>
<accession>A0ABR4ASL5</accession>
<comment type="function">
    <text evidence="5">Reversible hydration of carbon dioxide.</text>
</comment>
<comment type="similarity">
    <text evidence="2 5">Belongs to the beta-class carbonic anhydrase family.</text>
</comment>
<evidence type="ECO:0000313" key="6">
    <source>
        <dbReference type="EMBL" id="KAL2048697.1"/>
    </source>
</evidence>
<keyword evidence="4 5" id="KW-0862">Zinc</keyword>
<dbReference type="Gene3D" id="3.40.1050.10">
    <property type="entry name" value="Carbonic anhydrase"/>
    <property type="match status" value="1"/>
</dbReference>